<evidence type="ECO:0000256" key="2">
    <source>
        <dbReference type="ARBA" id="ARBA00001633"/>
    </source>
</evidence>
<dbReference type="PANTHER" id="PTHR22854">
    <property type="entry name" value="TRYPTOPHAN BIOSYNTHESIS PROTEIN"/>
    <property type="match status" value="1"/>
</dbReference>
<evidence type="ECO:0000256" key="8">
    <source>
        <dbReference type="ARBA" id="ARBA00023141"/>
    </source>
</evidence>
<sequence>MQLLFLLLLPLAFSFSIHPSSLSPTALRGSATSHIFGDGDPNHVPSTLQKITAGKNKKIVDNASFSVSPKRWPWHPQQRLLLERGCSSLHDASYDRTSLGGSSSGVFLGILIDSSKKRFFTLIANSSPTSTEREASTPSNHPDPLLLQKLKHLHSTLGPPLLLSSKILSQSPSMSLAAEFKRASPSKGQIATSDISAGDQACIYFDSGSSVISVLTEPTYFKGSLDDMYEARVKTQELSTKLNTERPCILRKDFITSKHMILEAAAYGADTVLLIVAVTRRDDLKVLIEYCRELGMEPLVEIHAESELSVAVEAGAKVLGVNNRNLHNFKMDMSTTSRFSSKLSSEIASNKIILCSLSGMSNSDDVAKYRSEGVKMVLIGESLMRSRSPKLAIKSLGLDPRVKIEEGGGGAYTGGLKIVKVCGITSSEDALNACREGANMIGCIFAESKRTCGVEDAKSIVRSVRKFGEREGRVDLSAGIRRGIKRPLVVGVFQNEDVETINEIVEETGIDVVQLHGEEGEDCINDISVPCIRVIGVPLEDGRSVEERGEDIFKKCTKIPLAYLLDTKVGNVEGGTGVTFEHRIVGVVQGGGFPVIVAGGLEGGNVRKVAKDGAFGVDVSSGVEEKPGKKDSEKVKKFIDEAWRGGEEGVEGI</sequence>
<proteinExistence type="inferred from homology"/>
<comment type="catalytic activity">
    <reaction evidence="2">
        <text>1-(2-carboxyphenylamino)-1-deoxy-D-ribulose 5-phosphate + H(+) = (1S,2R)-1-C-(indol-3-yl)glycerol 3-phosphate + CO2 + H2O</text>
        <dbReference type="Rhea" id="RHEA:23476"/>
        <dbReference type="ChEBI" id="CHEBI:15377"/>
        <dbReference type="ChEBI" id="CHEBI:15378"/>
        <dbReference type="ChEBI" id="CHEBI:16526"/>
        <dbReference type="ChEBI" id="CHEBI:58613"/>
        <dbReference type="ChEBI" id="CHEBI:58866"/>
        <dbReference type="EC" id="4.1.1.48"/>
    </reaction>
</comment>
<dbReference type="Pfam" id="PF00697">
    <property type="entry name" value="PRAI"/>
    <property type="match status" value="1"/>
</dbReference>
<dbReference type="Gene3D" id="3.20.20.70">
    <property type="entry name" value="Aldolase class I"/>
    <property type="match status" value="2"/>
</dbReference>
<keyword evidence="5" id="KW-0028">Amino-acid biosynthesis</keyword>
<dbReference type="GO" id="GO:0004425">
    <property type="term" value="F:indole-3-glycerol-phosphate synthase activity"/>
    <property type="evidence" value="ECO:0007669"/>
    <property type="project" value="UniProtKB-EC"/>
</dbReference>
<protein>
    <recommendedName>
        <fullName evidence="17">Indole-3-glycerol-phosphate synthase</fullName>
    </recommendedName>
</protein>
<dbReference type="InterPro" id="IPR001240">
    <property type="entry name" value="PRAI_dom"/>
</dbReference>
<dbReference type="InterPro" id="IPR011060">
    <property type="entry name" value="RibuloseP-bd_barrel"/>
</dbReference>
<keyword evidence="10" id="KW-0456">Lyase</keyword>
<dbReference type="AlphaFoldDB" id="A0A9W7CEW1"/>
<feature type="signal peptide" evidence="12">
    <location>
        <begin position="1"/>
        <end position="16"/>
    </location>
</feature>
<evidence type="ECO:0000259" key="13">
    <source>
        <dbReference type="Pfam" id="PF00218"/>
    </source>
</evidence>
<comment type="catalytic activity">
    <reaction evidence="1">
        <text>N-(5-phospho-beta-D-ribosyl)anthranilate = 1-(2-carboxyphenylamino)-1-deoxy-D-ribulose 5-phosphate</text>
        <dbReference type="Rhea" id="RHEA:21540"/>
        <dbReference type="ChEBI" id="CHEBI:18277"/>
        <dbReference type="ChEBI" id="CHEBI:58613"/>
        <dbReference type="EC" id="5.3.1.24"/>
    </reaction>
</comment>
<dbReference type="InterPro" id="IPR013785">
    <property type="entry name" value="Aldolase_TIM"/>
</dbReference>
<dbReference type="HAMAP" id="MF_00135">
    <property type="entry name" value="PRAI"/>
    <property type="match status" value="1"/>
</dbReference>
<feature type="chain" id="PRO_5040901968" description="Indole-3-glycerol-phosphate synthase" evidence="12">
    <location>
        <begin position="17"/>
        <end position="653"/>
    </location>
</feature>
<dbReference type="Proteomes" id="UP001165122">
    <property type="component" value="Unassembled WGS sequence"/>
</dbReference>
<evidence type="ECO:0000256" key="4">
    <source>
        <dbReference type="ARBA" id="ARBA00004696"/>
    </source>
</evidence>
<keyword evidence="6" id="KW-0210">Decarboxylase</keyword>
<dbReference type="CDD" id="cd00405">
    <property type="entry name" value="PRAI"/>
    <property type="match status" value="1"/>
</dbReference>
<evidence type="ECO:0000259" key="14">
    <source>
        <dbReference type="Pfam" id="PF00697"/>
    </source>
</evidence>
<dbReference type="CDD" id="cd00331">
    <property type="entry name" value="IGPS"/>
    <property type="match status" value="1"/>
</dbReference>
<keyword evidence="9" id="KW-0413">Isomerase</keyword>
<keyword evidence="12" id="KW-0732">Signal</keyword>
<feature type="domain" description="N-(5'phosphoribosyl) anthranilate isomerase (PRAI)" evidence="14">
    <location>
        <begin position="486"/>
        <end position="640"/>
    </location>
</feature>
<keyword evidence="8" id="KW-0057">Aromatic amino acid biosynthesis</keyword>
<feature type="domain" description="Indole-3-glycerol phosphate synthase" evidence="13">
    <location>
        <begin position="162"/>
        <end position="396"/>
    </location>
</feature>
<evidence type="ECO:0000256" key="6">
    <source>
        <dbReference type="ARBA" id="ARBA00022793"/>
    </source>
</evidence>
<dbReference type="EMBL" id="BRXW01000074">
    <property type="protein sequence ID" value="GMI04440.1"/>
    <property type="molecule type" value="Genomic_DNA"/>
</dbReference>
<dbReference type="InterPro" id="IPR013798">
    <property type="entry name" value="Indole-3-glycerol_P_synth_dom"/>
</dbReference>
<evidence type="ECO:0000313" key="15">
    <source>
        <dbReference type="EMBL" id="GMI04440.1"/>
    </source>
</evidence>
<dbReference type="PANTHER" id="PTHR22854:SF2">
    <property type="entry name" value="INDOLE-3-GLYCEROL-PHOSPHATE SYNTHASE"/>
    <property type="match status" value="1"/>
</dbReference>
<comment type="caution">
    <text evidence="15">The sequence shown here is derived from an EMBL/GenBank/DDBJ whole genome shotgun (WGS) entry which is preliminary data.</text>
</comment>
<evidence type="ECO:0000256" key="1">
    <source>
        <dbReference type="ARBA" id="ARBA00001164"/>
    </source>
</evidence>
<dbReference type="InterPro" id="IPR045186">
    <property type="entry name" value="Indole-3-glycerol_P_synth"/>
</dbReference>
<name>A0A9W7CEW1_9STRA</name>
<evidence type="ECO:0000256" key="5">
    <source>
        <dbReference type="ARBA" id="ARBA00022605"/>
    </source>
</evidence>
<keyword evidence="11" id="KW-0511">Multifunctional enzyme</keyword>
<evidence type="ECO:0008006" key="17">
    <source>
        <dbReference type="Google" id="ProtNLM"/>
    </source>
</evidence>
<comment type="pathway">
    <text evidence="3">Amino-acid biosynthesis; L-tryptophan biosynthesis; L-tryptophan from chorismate: step 3/5.</text>
</comment>
<dbReference type="GO" id="GO:0000162">
    <property type="term" value="P:L-tryptophan biosynthetic process"/>
    <property type="evidence" value="ECO:0007669"/>
    <property type="project" value="UniProtKB-KW"/>
</dbReference>
<gene>
    <name evidence="15" type="ORF">TrLO_g15442</name>
</gene>
<reference evidence="16" key="1">
    <citation type="journal article" date="2023" name="Commun. Biol.">
        <title>Genome analysis of Parmales, the sister group of diatoms, reveals the evolutionary specialization of diatoms from phago-mixotrophs to photoautotrophs.</title>
        <authorList>
            <person name="Ban H."/>
            <person name="Sato S."/>
            <person name="Yoshikawa S."/>
            <person name="Yamada K."/>
            <person name="Nakamura Y."/>
            <person name="Ichinomiya M."/>
            <person name="Sato N."/>
            <person name="Blanc-Mathieu R."/>
            <person name="Endo H."/>
            <person name="Kuwata A."/>
            <person name="Ogata H."/>
        </authorList>
    </citation>
    <scope>NUCLEOTIDE SEQUENCE [LARGE SCALE GENOMIC DNA]</scope>
    <source>
        <strain evidence="16">NIES 3700</strain>
    </source>
</reference>
<dbReference type="Pfam" id="PF00218">
    <property type="entry name" value="IGPS"/>
    <property type="match status" value="1"/>
</dbReference>
<evidence type="ECO:0000256" key="9">
    <source>
        <dbReference type="ARBA" id="ARBA00023235"/>
    </source>
</evidence>
<evidence type="ECO:0000256" key="12">
    <source>
        <dbReference type="SAM" id="SignalP"/>
    </source>
</evidence>
<dbReference type="SUPFAM" id="SSF51366">
    <property type="entry name" value="Ribulose-phoshate binding barrel"/>
    <property type="match status" value="2"/>
</dbReference>
<organism evidence="15 16">
    <name type="scientific">Triparma laevis f. longispina</name>
    <dbReference type="NCBI Taxonomy" id="1714387"/>
    <lineage>
        <taxon>Eukaryota</taxon>
        <taxon>Sar</taxon>
        <taxon>Stramenopiles</taxon>
        <taxon>Ochrophyta</taxon>
        <taxon>Bolidophyceae</taxon>
        <taxon>Parmales</taxon>
        <taxon>Triparmaceae</taxon>
        <taxon>Triparma</taxon>
    </lineage>
</organism>
<keyword evidence="7" id="KW-0822">Tryptophan biosynthesis</keyword>
<evidence type="ECO:0000313" key="16">
    <source>
        <dbReference type="Proteomes" id="UP001165122"/>
    </source>
</evidence>
<keyword evidence="16" id="KW-1185">Reference proteome</keyword>
<comment type="pathway">
    <text evidence="4">Amino-acid biosynthesis; L-tryptophan biosynthesis; L-tryptophan from chorismate: step 4/5.</text>
</comment>
<evidence type="ECO:0000256" key="3">
    <source>
        <dbReference type="ARBA" id="ARBA00004664"/>
    </source>
</evidence>
<accession>A0A9W7CEW1</accession>
<dbReference type="OrthoDB" id="524799at2759"/>
<evidence type="ECO:0000256" key="7">
    <source>
        <dbReference type="ARBA" id="ARBA00022822"/>
    </source>
</evidence>
<evidence type="ECO:0000256" key="11">
    <source>
        <dbReference type="ARBA" id="ARBA00023268"/>
    </source>
</evidence>
<evidence type="ECO:0000256" key="10">
    <source>
        <dbReference type="ARBA" id="ARBA00023239"/>
    </source>
</evidence>
<dbReference type="GO" id="GO:0004640">
    <property type="term" value="F:phosphoribosylanthranilate isomerase activity"/>
    <property type="evidence" value="ECO:0007669"/>
    <property type="project" value="UniProtKB-EC"/>
</dbReference>